<dbReference type="OrthoDB" id="9808891at2"/>
<accession>A0A1Y0I9H5</accession>
<evidence type="ECO:0008006" key="3">
    <source>
        <dbReference type="Google" id="ProtNLM"/>
    </source>
</evidence>
<dbReference type="InterPro" id="IPR046357">
    <property type="entry name" value="PPIase_dom_sf"/>
</dbReference>
<evidence type="ECO:0000313" key="1">
    <source>
        <dbReference type="EMBL" id="ARU57172.1"/>
    </source>
</evidence>
<dbReference type="RefSeq" id="WP_087462094.1">
    <property type="nucleotide sequence ID" value="NZ_CP021425.1"/>
</dbReference>
<dbReference type="Proteomes" id="UP000196027">
    <property type="component" value="Chromosome"/>
</dbReference>
<dbReference type="Gene3D" id="3.10.50.40">
    <property type="match status" value="1"/>
</dbReference>
<evidence type="ECO:0000313" key="2">
    <source>
        <dbReference type="Proteomes" id="UP000196027"/>
    </source>
</evidence>
<dbReference type="EMBL" id="CP021425">
    <property type="protein sequence ID" value="ARU57172.1"/>
    <property type="molecule type" value="Genomic_DNA"/>
</dbReference>
<dbReference type="AlphaFoldDB" id="A0A1Y0I9H5"/>
<keyword evidence="2" id="KW-1185">Reference proteome</keyword>
<name>A0A1Y0I9H5_9GAMM</name>
<reference evidence="1 2" key="1">
    <citation type="submission" date="2017-05" db="EMBL/GenBank/DDBJ databases">
        <title>Genomic insights into alkan degradation activity of Oleiphilus messinensis.</title>
        <authorList>
            <person name="Kozyavkin S.A."/>
            <person name="Slesarev A.I."/>
            <person name="Golyshin P.N."/>
            <person name="Korzhenkov A."/>
            <person name="Golyshina O.N."/>
            <person name="Toshchakov S.V."/>
        </authorList>
    </citation>
    <scope>NUCLEOTIDE SEQUENCE [LARGE SCALE GENOMIC DNA]</scope>
    <source>
        <strain evidence="1 2">ME102</strain>
    </source>
</reference>
<gene>
    <name evidence="1" type="ORF">OLMES_3129</name>
</gene>
<proteinExistence type="predicted"/>
<sequence length="155" mass="17186">MKIKDGVVVRVKQSLFSPVFKYWGCLEITGLYPKHFPSPMREELIGKGVNDAVTCPTALGQSHYDESMVIETRQSNLKSELALKPGMVFITQFNGGELRGTIKAIDGDIVKIDCNHPLVGVSELITTNFILEVRNPTEQDMQELAEAASPKMSIF</sequence>
<dbReference type="KEGG" id="ome:OLMES_3129"/>
<protein>
    <recommendedName>
        <fullName evidence="3">Peptidylprolyl isomerase</fullName>
    </recommendedName>
</protein>
<dbReference type="GO" id="GO:0003755">
    <property type="term" value="F:peptidyl-prolyl cis-trans isomerase activity"/>
    <property type="evidence" value="ECO:0007669"/>
    <property type="project" value="InterPro"/>
</dbReference>
<organism evidence="1 2">
    <name type="scientific">Oleiphilus messinensis</name>
    <dbReference type="NCBI Taxonomy" id="141451"/>
    <lineage>
        <taxon>Bacteria</taxon>
        <taxon>Pseudomonadati</taxon>
        <taxon>Pseudomonadota</taxon>
        <taxon>Gammaproteobacteria</taxon>
        <taxon>Oceanospirillales</taxon>
        <taxon>Oleiphilaceae</taxon>
        <taxon>Oleiphilus</taxon>
    </lineage>
</organism>